<dbReference type="AlphaFoldDB" id="A0A6A6UPL7"/>
<dbReference type="GO" id="GO:0015244">
    <property type="term" value="F:fluconazole transmembrane transporter activity"/>
    <property type="evidence" value="ECO:0007669"/>
    <property type="project" value="TreeGrafter"/>
</dbReference>
<evidence type="ECO:0000313" key="9">
    <source>
        <dbReference type="Proteomes" id="UP000799302"/>
    </source>
</evidence>
<dbReference type="PANTHER" id="PTHR23502:SF23">
    <property type="entry name" value="FLUCONAZOLE RESISTANCE PROTEIN 1"/>
    <property type="match status" value="1"/>
</dbReference>
<keyword evidence="3 6" id="KW-1133">Transmembrane helix</keyword>
<evidence type="ECO:0000256" key="5">
    <source>
        <dbReference type="SAM" id="MobiDB-lite"/>
    </source>
</evidence>
<gene>
    <name evidence="8" type="ORF">BT63DRAFT_421239</name>
</gene>
<evidence type="ECO:0000256" key="1">
    <source>
        <dbReference type="ARBA" id="ARBA00004141"/>
    </source>
</evidence>
<evidence type="ECO:0000256" key="2">
    <source>
        <dbReference type="ARBA" id="ARBA00022692"/>
    </source>
</evidence>
<feature type="transmembrane region" description="Helical" evidence="6">
    <location>
        <begin position="197"/>
        <end position="217"/>
    </location>
</feature>
<keyword evidence="4 6" id="KW-0472">Membrane</keyword>
<dbReference type="GO" id="GO:0005886">
    <property type="term" value="C:plasma membrane"/>
    <property type="evidence" value="ECO:0007669"/>
    <property type="project" value="TreeGrafter"/>
</dbReference>
<dbReference type="InterPro" id="IPR011701">
    <property type="entry name" value="MFS"/>
</dbReference>
<dbReference type="SUPFAM" id="SSF103473">
    <property type="entry name" value="MFS general substrate transporter"/>
    <property type="match status" value="1"/>
</dbReference>
<dbReference type="Gene3D" id="1.20.1250.20">
    <property type="entry name" value="MFS general substrate transporter like domains"/>
    <property type="match status" value="1"/>
</dbReference>
<reference evidence="8" key="1">
    <citation type="journal article" date="2020" name="Stud. Mycol.">
        <title>101 Dothideomycetes genomes: a test case for predicting lifestyles and emergence of pathogens.</title>
        <authorList>
            <person name="Haridas S."/>
            <person name="Albert R."/>
            <person name="Binder M."/>
            <person name="Bloem J."/>
            <person name="Labutti K."/>
            <person name="Salamov A."/>
            <person name="Andreopoulos B."/>
            <person name="Baker S."/>
            <person name="Barry K."/>
            <person name="Bills G."/>
            <person name="Bluhm B."/>
            <person name="Cannon C."/>
            <person name="Castanera R."/>
            <person name="Culley D."/>
            <person name="Daum C."/>
            <person name="Ezra D."/>
            <person name="Gonzalez J."/>
            <person name="Henrissat B."/>
            <person name="Kuo A."/>
            <person name="Liang C."/>
            <person name="Lipzen A."/>
            <person name="Lutzoni F."/>
            <person name="Magnuson J."/>
            <person name="Mondo S."/>
            <person name="Nolan M."/>
            <person name="Ohm R."/>
            <person name="Pangilinan J."/>
            <person name="Park H.-J."/>
            <person name="Ramirez L."/>
            <person name="Alfaro M."/>
            <person name="Sun H."/>
            <person name="Tritt A."/>
            <person name="Yoshinaga Y."/>
            <person name="Zwiers L.-H."/>
            <person name="Turgeon B."/>
            <person name="Goodwin S."/>
            <person name="Spatafora J."/>
            <person name="Crous P."/>
            <person name="Grigoriev I."/>
        </authorList>
    </citation>
    <scope>NUCLEOTIDE SEQUENCE</scope>
    <source>
        <strain evidence="8">CBS 115976</strain>
    </source>
</reference>
<feature type="transmembrane region" description="Helical" evidence="6">
    <location>
        <begin position="502"/>
        <end position="527"/>
    </location>
</feature>
<feature type="transmembrane region" description="Helical" evidence="6">
    <location>
        <begin position="426"/>
        <end position="454"/>
    </location>
</feature>
<comment type="subcellular location">
    <subcellularLocation>
        <location evidence="1">Membrane</location>
        <topology evidence="1">Multi-pass membrane protein</topology>
    </subcellularLocation>
</comment>
<dbReference type="Proteomes" id="UP000799302">
    <property type="component" value="Unassembled WGS sequence"/>
</dbReference>
<proteinExistence type="predicted"/>
<dbReference type="FunFam" id="1.20.1250.20:FF:000011">
    <property type="entry name" value="MFS multidrug transporter, putative"/>
    <property type="match status" value="1"/>
</dbReference>
<dbReference type="InterPro" id="IPR036259">
    <property type="entry name" value="MFS_trans_sf"/>
</dbReference>
<evidence type="ECO:0000313" key="8">
    <source>
        <dbReference type="EMBL" id="KAF2673038.1"/>
    </source>
</evidence>
<dbReference type="CDD" id="cd17323">
    <property type="entry name" value="MFS_Tpo1_MDR_like"/>
    <property type="match status" value="1"/>
</dbReference>
<name>A0A6A6UPL7_9PEZI</name>
<feature type="region of interest" description="Disordered" evidence="5">
    <location>
        <begin position="49"/>
        <end position="79"/>
    </location>
</feature>
<dbReference type="OrthoDB" id="3357846at2759"/>
<dbReference type="PANTHER" id="PTHR23502">
    <property type="entry name" value="MAJOR FACILITATOR SUPERFAMILY"/>
    <property type="match status" value="1"/>
</dbReference>
<evidence type="ECO:0000256" key="6">
    <source>
        <dbReference type="SAM" id="Phobius"/>
    </source>
</evidence>
<sequence length="602" mass="66579">MDLLRESAVGQILRYITKNRILLYPEEKDDFSWPPLDAVLASEKKLQAIQEDEITPATEKTERQIPEDEESASESDEPRLESIITAPDREEYPGSHVVTTRTATRAYTRERFEVEQQLAADKTKSITIAPTKTSDGTILVDWYTTDDPANPQNWKTTKKSLVLVQLCAYSLAIYGSSSMYVPGEGGVMAEFHVGDTPAALGLAIFVVGYGIGPLLFAPLSEIASIGRNWVYVPTFCLFVILSFPTAVVKNYAGLLVLRFLTGFFGSPCLANGGASVGDMYSLLELPIYLSAWTVACFWGPAIGPLISGFAIQAKGWRWGLWEIVWLSGPILIVFLFFYPETSADNILRRRAQRLRKRTGVANIKSKSELEQANLKPSAILVEALVKPLEIMIKDPAVAFTNVYTSLVYGIYYSFFEVFPLVYPPMYGFNIGEVGLCFLTIGIGCVIGVSCFLTYQIYYLIPDIKKNGLRAPEHRLVPALLGVILLPVGYFLFGWTARPAVHWIVSLIGVIILVAANFFIFQCVFVYLPLSYPRYAASLFAANDLCRSMFAAACVLFSRPMFISLGIGGGVSLLAGLSVLGVFGMFFLWRYGAKLRSKSKFAG</sequence>
<organism evidence="8 9">
    <name type="scientific">Microthyrium microscopicum</name>
    <dbReference type="NCBI Taxonomy" id="703497"/>
    <lineage>
        <taxon>Eukaryota</taxon>
        <taxon>Fungi</taxon>
        <taxon>Dikarya</taxon>
        <taxon>Ascomycota</taxon>
        <taxon>Pezizomycotina</taxon>
        <taxon>Dothideomycetes</taxon>
        <taxon>Dothideomycetes incertae sedis</taxon>
        <taxon>Microthyriales</taxon>
        <taxon>Microthyriaceae</taxon>
        <taxon>Microthyrium</taxon>
    </lineage>
</organism>
<dbReference type="Pfam" id="PF07690">
    <property type="entry name" value="MFS_1"/>
    <property type="match status" value="1"/>
</dbReference>
<feature type="transmembrane region" description="Helical" evidence="6">
    <location>
        <begin position="285"/>
        <end position="306"/>
    </location>
</feature>
<dbReference type="PROSITE" id="PS50850">
    <property type="entry name" value="MFS"/>
    <property type="match status" value="1"/>
</dbReference>
<accession>A0A6A6UPL7</accession>
<feature type="transmembrane region" description="Helical" evidence="6">
    <location>
        <begin position="475"/>
        <end position="496"/>
    </location>
</feature>
<dbReference type="GO" id="GO:1990961">
    <property type="term" value="P:xenobiotic detoxification by transmembrane export across the plasma membrane"/>
    <property type="evidence" value="ECO:0007669"/>
    <property type="project" value="TreeGrafter"/>
</dbReference>
<keyword evidence="9" id="KW-1185">Reference proteome</keyword>
<evidence type="ECO:0000256" key="4">
    <source>
        <dbReference type="ARBA" id="ARBA00023136"/>
    </source>
</evidence>
<feature type="transmembrane region" description="Helical" evidence="6">
    <location>
        <begin position="160"/>
        <end position="177"/>
    </location>
</feature>
<feature type="domain" description="Major facilitator superfamily (MFS) profile" evidence="7">
    <location>
        <begin position="161"/>
        <end position="592"/>
    </location>
</feature>
<dbReference type="InterPro" id="IPR020846">
    <property type="entry name" value="MFS_dom"/>
</dbReference>
<keyword evidence="2 6" id="KW-0812">Transmembrane</keyword>
<protein>
    <submittedName>
        <fullName evidence="8">MFS general substrate transporter</fullName>
    </submittedName>
</protein>
<feature type="transmembrane region" description="Helical" evidence="6">
    <location>
        <begin position="318"/>
        <end position="338"/>
    </location>
</feature>
<evidence type="ECO:0000256" key="3">
    <source>
        <dbReference type="ARBA" id="ARBA00022989"/>
    </source>
</evidence>
<feature type="transmembrane region" description="Helical" evidence="6">
    <location>
        <begin position="229"/>
        <end position="248"/>
    </location>
</feature>
<dbReference type="EMBL" id="MU004231">
    <property type="protein sequence ID" value="KAF2673038.1"/>
    <property type="molecule type" value="Genomic_DNA"/>
</dbReference>
<evidence type="ECO:0000259" key="7">
    <source>
        <dbReference type="PROSITE" id="PS50850"/>
    </source>
</evidence>
<feature type="transmembrane region" description="Helical" evidence="6">
    <location>
        <begin position="572"/>
        <end position="590"/>
    </location>
</feature>